<comment type="caution">
    <text evidence="3">The sequence shown here is derived from an EMBL/GenBank/DDBJ whole genome shotgun (WGS) entry which is preliminary data.</text>
</comment>
<organism evidence="3 4">
    <name type="scientific">Grus japonensis</name>
    <name type="common">Japanese crane</name>
    <name type="synonym">Red-crowned crane</name>
    <dbReference type="NCBI Taxonomy" id="30415"/>
    <lineage>
        <taxon>Eukaryota</taxon>
        <taxon>Metazoa</taxon>
        <taxon>Chordata</taxon>
        <taxon>Craniata</taxon>
        <taxon>Vertebrata</taxon>
        <taxon>Euteleostomi</taxon>
        <taxon>Archelosauria</taxon>
        <taxon>Archosauria</taxon>
        <taxon>Dinosauria</taxon>
        <taxon>Saurischia</taxon>
        <taxon>Theropoda</taxon>
        <taxon>Coelurosauria</taxon>
        <taxon>Aves</taxon>
        <taxon>Neognathae</taxon>
        <taxon>Neoaves</taxon>
        <taxon>Gruiformes</taxon>
        <taxon>Gruidae</taxon>
        <taxon>Grus</taxon>
    </lineage>
</organism>
<evidence type="ECO:0000313" key="3">
    <source>
        <dbReference type="EMBL" id="GAB0180999.1"/>
    </source>
</evidence>
<dbReference type="GO" id="GO:0004860">
    <property type="term" value="F:protein kinase inhibitor activity"/>
    <property type="evidence" value="ECO:0007669"/>
    <property type="project" value="UniProtKB-KW"/>
</dbReference>
<keyword evidence="2" id="KW-0732">Signal</keyword>
<feature type="region of interest" description="Disordered" evidence="1">
    <location>
        <begin position="120"/>
        <end position="141"/>
    </location>
</feature>
<protein>
    <submittedName>
        <fullName evidence="3">cAMP-dependent protein kinase inhibitor alpha</fullName>
    </submittedName>
</protein>
<evidence type="ECO:0000313" key="4">
    <source>
        <dbReference type="Proteomes" id="UP001623348"/>
    </source>
</evidence>
<sequence length="141" mass="15199">MGPAKITMGAAKVILILFAASTLNASSFPAEDAVSLGDCLIPKFDVPAVSPSLGSVLGPALFNTFVDDIDSGIECTLSKFANNTKLCGAVDMLEGRDAIQRDLDRLERWDHANRMKFNKAKGKDLHMGRRNPKHNSRLGGQ</sequence>
<evidence type="ECO:0000256" key="2">
    <source>
        <dbReference type="SAM" id="SignalP"/>
    </source>
</evidence>
<feature type="compositionally biased region" description="Basic residues" evidence="1">
    <location>
        <begin position="128"/>
        <end position="141"/>
    </location>
</feature>
<evidence type="ECO:0000256" key="1">
    <source>
        <dbReference type="SAM" id="MobiDB-lite"/>
    </source>
</evidence>
<gene>
    <name evidence="3" type="ORF">GRJ2_000565200</name>
</gene>
<keyword evidence="4" id="KW-1185">Reference proteome</keyword>
<dbReference type="PANTHER" id="PTHR33332">
    <property type="entry name" value="REVERSE TRANSCRIPTASE DOMAIN-CONTAINING PROTEIN"/>
    <property type="match status" value="1"/>
</dbReference>
<accession>A0ABC9W890</accession>
<feature type="signal peptide" evidence="2">
    <location>
        <begin position="1"/>
        <end position="25"/>
    </location>
</feature>
<proteinExistence type="predicted"/>
<dbReference type="Proteomes" id="UP001623348">
    <property type="component" value="Unassembled WGS sequence"/>
</dbReference>
<reference evidence="3 4" key="1">
    <citation type="submission" date="2024-06" db="EMBL/GenBank/DDBJ databases">
        <title>The draft genome of Grus japonensis, version 3.</title>
        <authorList>
            <person name="Nabeshima K."/>
            <person name="Suzuki S."/>
            <person name="Onuma M."/>
        </authorList>
    </citation>
    <scope>NUCLEOTIDE SEQUENCE [LARGE SCALE GENOMIC DNA]</scope>
    <source>
        <strain evidence="3 4">451A</strain>
    </source>
</reference>
<keyword evidence="3" id="KW-0649">Protein kinase inhibitor</keyword>
<feature type="chain" id="PRO_5044827859" evidence="2">
    <location>
        <begin position="26"/>
        <end position="141"/>
    </location>
</feature>
<dbReference type="EMBL" id="BAAFJT010000001">
    <property type="protein sequence ID" value="GAB0180999.1"/>
    <property type="molecule type" value="Genomic_DNA"/>
</dbReference>
<name>A0ABC9W890_GRUJA</name>
<dbReference type="AlphaFoldDB" id="A0ABC9W890"/>